<evidence type="ECO:0000313" key="2">
    <source>
        <dbReference type="EMBL" id="EMD97143.1"/>
    </source>
</evidence>
<name>M2VBR5_COCH5</name>
<feature type="compositionally biased region" description="Polar residues" evidence="1">
    <location>
        <begin position="141"/>
        <end position="152"/>
    </location>
</feature>
<dbReference type="OMA" id="PMDARHV"/>
<proteinExistence type="predicted"/>
<protein>
    <submittedName>
        <fullName evidence="2">Uncharacterized protein</fullName>
    </submittedName>
</protein>
<accession>M2VBR5</accession>
<dbReference type="AlphaFoldDB" id="M2VBR5"/>
<reference evidence="2 3" key="1">
    <citation type="journal article" date="2012" name="PLoS Pathog.">
        <title>Diverse lifestyles and strategies of plant pathogenesis encoded in the genomes of eighteen Dothideomycetes fungi.</title>
        <authorList>
            <person name="Ohm R.A."/>
            <person name="Feau N."/>
            <person name="Henrissat B."/>
            <person name="Schoch C.L."/>
            <person name="Horwitz B.A."/>
            <person name="Barry K.W."/>
            <person name="Condon B.J."/>
            <person name="Copeland A.C."/>
            <person name="Dhillon B."/>
            <person name="Glaser F."/>
            <person name="Hesse C.N."/>
            <person name="Kosti I."/>
            <person name="LaButti K."/>
            <person name="Lindquist E.A."/>
            <person name="Lucas S."/>
            <person name="Salamov A.A."/>
            <person name="Bradshaw R.E."/>
            <person name="Ciuffetti L."/>
            <person name="Hamelin R.C."/>
            <person name="Kema G.H.J."/>
            <person name="Lawrence C."/>
            <person name="Scott J.A."/>
            <person name="Spatafora J.W."/>
            <person name="Turgeon B.G."/>
            <person name="de Wit P.J.G.M."/>
            <person name="Zhong S."/>
            <person name="Goodwin S.B."/>
            <person name="Grigoriev I.V."/>
        </authorList>
    </citation>
    <scope>NUCLEOTIDE SEQUENCE [LARGE SCALE GENOMIC DNA]</scope>
    <source>
        <strain evidence="3">C5 / ATCC 48332 / race O</strain>
    </source>
</reference>
<feature type="compositionally biased region" description="Polar residues" evidence="1">
    <location>
        <begin position="25"/>
        <end position="36"/>
    </location>
</feature>
<feature type="region of interest" description="Disordered" evidence="1">
    <location>
        <begin position="184"/>
        <end position="205"/>
    </location>
</feature>
<dbReference type="EMBL" id="KB445569">
    <property type="protein sequence ID" value="EMD97143.1"/>
    <property type="molecule type" value="Genomic_DNA"/>
</dbReference>
<keyword evidence="3" id="KW-1185">Reference proteome</keyword>
<organism evidence="2 3">
    <name type="scientific">Cochliobolus heterostrophus (strain C5 / ATCC 48332 / race O)</name>
    <name type="common">Southern corn leaf blight fungus</name>
    <name type="synonym">Bipolaris maydis</name>
    <dbReference type="NCBI Taxonomy" id="701091"/>
    <lineage>
        <taxon>Eukaryota</taxon>
        <taxon>Fungi</taxon>
        <taxon>Dikarya</taxon>
        <taxon>Ascomycota</taxon>
        <taxon>Pezizomycotina</taxon>
        <taxon>Dothideomycetes</taxon>
        <taxon>Pleosporomycetidae</taxon>
        <taxon>Pleosporales</taxon>
        <taxon>Pleosporineae</taxon>
        <taxon>Pleosporaceae</taxon>
        <taxon>Bipolaris</taxon>
    </lineage>
</organism>
<dbReference type="Proteomes" id="UP000016936">
    <property type="component" value="Unassembled WGS sequence"/>
</dbReference>
<dbReference type="OrthoDB" id="5151921at2759"/>
<reference evidence="3" key="2">
    <citation type="journal article" date="2013" name="PLoS Genet.">
        <title>Comparative genome structure, secondary metabolite, and effector coding capacity across Cochliobolus pathogens.</title>
        <authorList>
            <person name="Condon B.J."/>
            <person name="Leng Y."/>
            <person name="Wu D."/>
            <person name="Bushley K.E."/>
            <person name="Ohm R.A."/>
            <person name="Otillar R."/>
            <person name="Martin J."/>
            <person name="Schackwitz W."/>
            <person name="Grimwood J."/>
            <person name="MohdZainudin N."/>
            <person name="Xue C."/>
            <person name="Wang R."/>
            <person name="Manning V.A."/>
            <person name="Dhillon B."/>
            <person name="Tu Z.J."/>
            <person name="Steffenson B.J."/>
            <person name="Salamov A."/>
            <person name="Sun H."/>
            <person name="Lowry S."/>
            <person name="LaButti K."/>
            <person name="Han J."/>
            <person name="Copeland A."/>
            <person name="Lindquist E."/>
            <person name="Barry K."/>
            <person name="Schmutz J."/>
            <person name="Baker S.E."/>
            <person name="Ciuffetti L.M."/>
            <person name="Grigoriev I.V."/>
            <person name="Zhong S."/>
            <person name="Turgeon B.G."/>
        </authorList>
    </citation>
    <scope>NUCLEOTIDE SEQUENCE [LARGE SCALE GENOMIC DNA]</scope>
    <source>
        <strain evidence="3">C5 / ATCC 48332 / race O</strain>
    </source>
</reference>
<dbReference type="HOGENOM" id="CLU_987457_0_0_1"/>
<feature type="region of interest" description="Disordered" evidence="1">
    <location>
        <begin position="18"/>
        <end position="159"/>
    </location>
</feature>
<evidence type="ECO:0000313" key="3">
    <source>
        <dbReference type="Proteomes" id="UP000016936"/>
    </source>
</evidence>
<sequence length="284" mass="31536">MAKTKTIVISQPMDARHVGGVNIMGSGSSSLDNYFNHNEAEPNERSPSGPDGVKLETRGRSDTVPVNTRRPGLSWKDSFSRLRQKSFSPNSRSRRGSEERYLPESQVNKQVERCDGSPTPLRTRRSTTRLGQSIGLESDSDNSTPVSKSRTFQPELASARPTTASSIYSTATKLEPYNAITTSERKVTWNEQHPPPPGERKLSEASIRPAQPWAKPKRTDSGTAIDFTHVPVEERPIPFQEIMAVPSLSERLAMYKKTRDYWATADHGLGEWVERAASSKIIAA</sequence>
<gene>
    <name evidence="2" type="ORF">COCHEDRAFT_1085973</name>
</gene>
<evidence type="ECO:0000256" key="1">
    <source>
        <dbReference type="SAM" id="MobiDB-lite"/>
    </source>
</evidence>